<keyword evidence="3" id="KW-0812">Transmembrane</keyword>
<evidence type="ECO:0000313" key="5">
    <source>
        <dbReference type="EnsemblMetazoa" id="XP_030832244"/>
    </source>
</evidence>
<sequence>MLSFNIVIYFLHLDGHRVTVVESLAVYWANRYSNIVTGAGGIYNCPETFEFPLERDQSYANVDLDEALGVGAPPYDIIAGPVISNPTRLDFSAALREGVTVTLRMTGAMDTSSDCSFQLILIDNQAPNIICPGNRELHTSSSDIEVFWPPAVARDNVGLRSINPITYSHINGVRLPVSPDPVIITATAYDTSDNAATCDFRILVGEQGDNDNLIMIDCPVDEIVTFPLDVGTSHSTIDLDIQGRDASGQTVPVYRTEGPTDVILPGVVEYSERFRDGQRFTFVAEDPVTRMSSTCSFVVKLVDDESPTIKCPDNVEVRTTQDMTSVTWPPATAIDNLAAPSNITISYRPENGANLEATDPPKISVITAEARDLFDNAAQCQFIVALQKVAADCSSFPSLPDASATCLTTSSGQAQCYVSCDLGFRYVMTSNLFVCEIGTNGDAYWNPSPNEAMCAEPQYGERLSKSVTIRFIVPDVVCLKDDDELAMIVRNFIVPQLITESLCEYRTARACQDQYIVPYCGGKPGIKKRRRRRQSGETLLDVDIEVSSEVNNNTNVLQVINLQQDVNTLVLMIEDYVMENQLMIQIDDEEHLSRTDWSIMSSSFAWKCPQGWKVTDVGCVPCPQGSYQDTDGNICEFCPRNTYQEQPQQTSCLECTGENTIEREGTFFASGCYSVTSSSGGQGTSFAGLTAIFVIFCIILCLALLFIIVVGIIYCCMRNKITHRFASSTRKRSTSKLHYLNEAFESDNDTMPGPDMRYENNSGTARRNVSRQFSRSSLSTQYGYSQSDPDDLALMNSNFSFGARDEDGGLVMRPVDGSGRSEHGSPDGGESTSSPGPPEEGGGGTSQPPTNQGERRDEKVLDESTGEYLWPAPPSPPSPPPPPAQREGETVLDDNGPTTRL</sequence>
<dbReference type="AlphaFoldDB" id="A0A7M7NA95"/>
<dbReference type="InterPro" id="IPR009030">
    <property type="entry name" value="Growth_fac_rcpt_cys_sf"/>
</dbReference>
<dbReference type="SUPFAM" id="SSF57184">
    <property type="entry name" value="Growth factor receptor domain"/>
    <property type="match status" value="1"/>
</dbReference>
<dbReference type="PANTHER" id="PTHR46343">
    <property type="entry name" value="HYR DOMAIN-CONTAINING PROTEIN"/>
    <property type="match status" value="1"/>
</dbReference>
<dbReference type="Pfam" id="PF07699">
    <property type="entry name" value="Ephrin_rec_like"/>
    <property type="match status" value="1"/>
</dbReference>
<feature type="region of interest" description="Disordered" evidence="2">
    <location>
        <begin position="744"/>
        <end position="789"/>
    </location>
</feature>
<organism evidence="5 6">
    <name type="scientific">Strongylocentrotus purpuratus</name>
    <name type="common">Purple sea urchin</name>
    <dbReference type="NCBI Taxonomy" id="7668"/>
    <lineage>
        <taxon>Eukaryota</taxon>
        <taxon>Metazoa</taxon>
        <taxon>Echinodermata</taxon>
        <taxon>Eleutherozoa</taxon>
        <taxon>Echinozoa</taxon>
        <taxon>Echinoidea</taxon>
        <taxon>Euechinoidea</taxon>
        <taxon>Echinacea</taxon>
        <taxon>Camarodonta</taxon>
        <taxon>Echinidea</taxon>
        <taxon>Strongylocentrotidae</taxon>
        <taxon>Strongylocentrotus</taxon>
    </lineage>
</organism>
<dbReference type="PANTHER" id="PTHR46343:SF2">
    <property type="entry name" value="SUSHI_VON WILLEBRAND FACTOR TYPE A_EGF_PENTRAXIN DOMAIN-CONTAINING 1"/>
    <property type="match status" value="1"/>
</dbReference>
<dbReference type="OrthoDB" id="430340at2759"/>
<feature type="compositionally biased region" description="Pro residues" evidence="2">
    <location>
        <begin position="871"/>
        <end position="884"/>
    </location>
</feature>
<dbReference type="SMART" id="SM01411">
    <property type="entry name" value="Ephrin_rec_like"/>
    <property type="match status" value="1"/>
</dbReference>
<keyword evidence="3" id="KW-1133">Transmembrane helix</keyword>
<dbReference type="InParanoid" id="A0A7M7NA95"/>
<name>A0A7M7NA95_STRPU</name>
<evidence type="ECO:0000256" key="3">
    <source>
        <dbReference type="SAM" id="Phobius"/>
    </source>
</evidence>
<dbReference type="InterPro" id="IPR043555">
    <property type="entry name" value="SRPX-like"/>
</dbReference>
<dbReference type="PROSITE" id="PS50825">
    <property type="entry name" value="HYR"/>
    <property type="match status" value="2"/>
</dbReference>
<feature type="domain" description="HYR" evidence="4">
    <location>
        <begin position="122"/>
        <end position="206"/>
    </location>
</feature>
<evidence type="ECO:0000313" key="6">
    <source>
        <dbReference type="Proteomes" id="UP000007110"/>
    </source>
</evidence>
<proteinExistence type="predicted"/>
<dbReference type="RefSeq" id="XP_030832244.1">
    <property type="nucleotide sequence ID" value="XM_030976384.1"/>
</dbReference>
<dbReference type="KEGG" id="spu:105445494"/>
<evidence type="ECO:0000259" key="4">
    <source>
        <dbReference type="PROSITE" id="PS50825"/>
    </source>
</evidence>
<dbReference type="Pfam" id="PF02494">
    <property type="entry name" value="HYR"/>
    <property type="match status" value="2"/>
</dbReference>
<feature type="compositionally biased region" description="Polar residues" evidence="2">
    <location>
        <begin position="759"/>
        <end position="787"/>
    </location>
</feature>
<protein>
    <recommendedName>
        <fullName evidence="4">HYR domain-containing protein</fullName>
    </recommendedName>
</protein>
<keyword evidence="1" id="KW-0677">Repeat</keyword>
<feature type="transmembrane region" description="Helical" evidence="3">
    <location>
        <begin position="686"/>
        <end position="715"/>
    </location>
</feature>
<accession>A0A7M7NA95</accession>
<dbReference type="InterPro" id="IPR011641">
    <property type="entry name" value="Tyr-kin_ephrin_A/B_rcpt-like"/>
</dbReference>
<dbReference type="InterPro" id="IPR003410">
    <property type="entry name" value="HYR_dom"/>
</dbReference>
<dbReference type="EnsemblMetazoa" id="XM_030976384">
    <property type="protein sequence ID" value="XP_030832244"/>
    <property type="gene ID" value="LOC105445494"/>
</dbReference>
<feature type="region of interest" description="Disordered" evidence="2">
    <location>
        <begin position="801"/>
        <end position="901"/>
    </location>
</feature>
<feature type="compositionally biased region" description="Basic and acidic residues" evidence="2">
    <location>
        <begin position="853"/>
        <end position="862"/>
    </location>
</feature>
<keyword evidence="6" id="KW-1185">Reference proteome</keyword>
<feature type="domain" description="HYR" evidence="4">
    <location>
        <begin position="302"/>
        <end position="388"/>
    </location>
</feature>
<evidence type="ECO:0000256" key="1">
    <source>
        <dbReference type="ARBA" id="ARBA00022737"/>
    </source>
</evidence>
<dbReference type="Gene3D" id="2.10.50.10">
    <property type="entry name" value="Tumor Necrosis Factor Receptor, subunit A, domain 2"/>
    <property type="match status" value="1"/>
</dbReference>
<dbReference type="OMA" id="NICEFCP"/>
<reference evidence="6" key="1">
    <citation type="submission" date="2015-02" db="EMBL/GenBank/DDBJ databases">
        <title>Genome sequencing for Strongylocentrotus purpuratus.</title>
        <authorList>
            <person name="Murali S."/>
            <person name="Liu Y."/>
            <person name="Vee V."/>
            <person name="English A."/>
            <person name="Wang M."/>
            <person name="Skinner E."/>
            <person name="Han Y."/>
            <person name="Muzny D.M."/>
            <person name="Worley K.C."/>
            <person name="Gibbs R.A."/>
        </authorList>
    </citation>
    <scope>NUCLEOTIDE SEQUENCE</scope>
</reference>
<evidence type="ECO:0000256" key="2">
    <source>
        <dbReference type="SAM" id="MobiDB-lite"/>
    </source>
</evidence>
<dbReference type="GeneID" id="105445494"/>
<dbReference type="Proteomes" id="UP000007110">
    <property type="component" value="Unassembled WGS sequence"/>
</dbReference>
<keyword evidence="3" id="KW-0472">Membrane</keyword>
<reference evidence="5" key="2">
    <citation type="submission" date="2021-01" db="UniProtKB">
        <authorList>
            <consortium name="EnsemblMetazoa"/>
        </authorList>
    </citation>
    <scope>IDENTIFICATION</scope>
</reference>